<keyword evidence="3" id="KW-0677">Repeat</keyword>
<evidence type="ECO:0000256" key="2">
    <source>
        <dbReference type="ARBA" id="ARBA00022723"/>
    </source>
</evidence>
<dbReference type="RefSeq" id="WP_390211185.1">
    <property type="nucleotide sequence ID" value="NZ_JBHLXJ010000007.1"/>
</dbReference>
<feature type="domain" description="4Fe-4S ferredoxin-type" evidence="7">
    <location>
        <begin position="16"/>
        <end position="47"/>
    </location>
</feature>
<keyword evidence="4" id="KW-0408">Iron</keyword>
<gene>
    <name evidence="8" type="primary">glcF</name>
    <name evidence="8" type="ORF">ACFFJH_06890</name>
</gene>
<dbReference type="SUPFAM" id="SSF54862">
    <property type="entry name" value="4Fe-4S ferredoxins"/>
    <property type="match status" value="1"/>
</dbReference>
<dbReference type="InterPro" id="IPR017896">
    <property type="entry name" value="4Fe4S_Fe-S-bd"/>
</dbReference>
<protein>
    <submittedName>
        <fullName evidence="8">Glycolate oxidase subunit GlcF</fullName>
        <ecNumber evidence="8">1.1.99.14</ecNumber>
    </submittedName>
</protein>
<dbReference type="Pfam" id="PF13183">
    <property type="entry name" value="Fer4_8"/>
    <property type="match status" value="1"/>
</dbReference>
<reference evidence="8 9" key="1">
    <citation type="submission" date="2024-09" db="EMBL/GenBank/DDBJ databases">
        <authorList>
            <person name="Sun Q."/>
            <person name="Mori K."/>
        </authorList>
    </citation>
    <scope>NUCLEOTIDE SEQUENCE [LARGE SCALE GENOMIC DNA]</scope>
    <source>
        <strain evidence="8 9">CCM 8677</strain>
    </source>
</reference>
<organism evidence="8 9">
    <name type="scientific">Undibacterium danionis</name>
    <dbReference type="NCBI Taxonomy" id="1812100"/>
    <lineage>
        <taxon>Bacteria</taxon>
        <taxon>Pseudomonadati</taxon>
        <taxon>Pseudomonadota</taxon>
        <taxon>Betaproteobacteria</taxon>
        <taxon>Burkholderiales</taxon>
        <taxon>Oxalobacteraceae</taxon>
        <taxon>Undibacterium</taxon>
    </lineage>
</organism>
<dbReference type="Proteomes" id="UP001589844">
    <property type="component" value="Unassembled WGS sequence"/>
</dbReference>
<keyword evidence="1" id="KW-0004">4Fe-4S</keyword>
<dbReference type="PROSITE" id="PS51379">
    <property type="entry name" value="4FE4S_FER_2"/>
    <property type="match status" value="2"/>
</dbReference>
<comment type="caution">
    <text evidence="8">The sequence shown here is derived from an EMBL/GenBank/DDBJ whole genome shotgun (WGS) entry which is preliminary data.</text>
</comment>
<dbReference type="Gene3D" id="1.10.1060.10">
    <property type="entry name" value="Alpha-helical ferredoxin"/>
    <property type="match status" value="1"/>
</dbReference>
<evidence type="ECO:0000259" key="7">
    <source>
        <dbReference type="PROSITE" id="PS51379"/>
    </source>
</evidence>
<dbReference type="EC" id="1.1.99.14" evidence="8"/>
<proteinExistence type="predicted"/>
<evidence type="ECO:0000256" key="4">
    <source>
        <dbReference type="ARBA" id="ARBA00023004"/>
    </source>
</evidence>
<evidence type="ECO:0000313" key="9">
    <source>
        <dbReference type="Proteomes" id="UP001589844"/>
    </source>
</evidence>
<dbReference type="PROSITE" id="PS00198">
    <property type="entry name" value="4FE4S_FER_1"/>
    <property type="match status" value="1"/>
</dbReference>
<dbReference type="NCBIfam" id="NF008434">
    <property type="entry name" value="PRK11274.1"/>
    <property type="match status" value="1"/>
</dbReference>
<dbReference type="InterPro" id="IPR009051">
    <property type="entry name" value="Helical_ferredxn"/>
</dbReference>
<keyword evidence="2" id="KW-0479">Metal-binding</keyword>
<keyword evidence="9" id="KW-1185">Reference proteome</keyword>
<dbReference type="Pfam" id="PF02754">
    <property type="entry name" value="CCG"/>
    <property type="match status" value="2"/>
</dbReference>
<dbReference type="InterPro" id="IPR004017">
    <property type="entry name" value="Cys_rich_dom"/>
</dbReference>
<evidence type="ECO:0000256" key="1">
    <source>
        <dbReference type="ARBA" id="ARBA00022485"/>
    </source>
</evidence>
<keyword evidence="8" id="KW-0560">Oxidoreductase</keyword>
<feature type="domain" description="4Fe-4S ferredoxin-type" evidence="7">
    <location>
        <begin position="66"/>
        <end position="89"/>
    </location>
</feature>
<dbReference type="InterPro" id="IPR017900">
    <property type="entry name" value="4Fe4S_Fe_S_CS"/>
</dbReference>
<sequence length="514" mass="56085">MQTQLLDTIKATEQGQEAEAILRTCVHCGMCNATCPTYQLLGDELDGPRGRIYLIKQVLEGKTPTIKTQTHLDRCLTCLSCETTCPSGVQYGRLLEIGRELVEQKVGRSWSQKIIRSSLKNGLSNPRLFQHAIKIGRAVSGLLPKHLSEKIPATIQHSGWPQTAHTRKVLLLDGCVQPGLAPEINAATARVLDRLNFQAMLAPQAGCCGAVRLHLNDQSGAINAAKRNIDAWWPLLKPESASGVEAIVMTASGCGVMVKDYGQLLKHDAEYADKAHLISKLTCDLSEFLPNFENELIAKINGYVGDNVSANVGTSIKQRVTWHPPCTLQHGQKIRGKVEELLRHLGVDVQLCVDSHLCCGSAGTYSILQSDLAQKLRQQKVAALEATEPELIVSANMACQQHLQTATTIPVKHWIELVDQILAELPSALPPTLTTDLPPRIKVSDSVDELTSIEVESLSQVDEGMSKAVQKKAAQKKNKSPSSHKNIRKSNVLDGADADLSAQKTVNKRSKKKT</sequence>
<evidence type="ECO:0000313" key="8">
    <source>
        <dbReference type="EMBL" id="MFC0349527.1"/>
    </source>
</evidence>
<evidence type="ECO:0000256" key="6">
    <source>
        <dbReference type="SAM" id="MobiDB-lite"/>
    </source>
</evidence>
<feature type="region of interest" description="Disordered" evidence="6">
    <location>
        <begin position="464"/>
        <end position="514"/>
    </location>
</feature>
<accession>A0ABV6ICX3</accession>
<dbReference type="PANTHER" id="PTHR32479">
    <property type="entry name" value="GLYCOLATE OXIDASE IRON-SULFUR SUBUNIT"/>
    <property type="match status" value="1"/>
</dbReference>
<dbReference type="EMBL" id="JBHLXJ010000007">
    <property type="protein sequence ID" value="MFC0349527.1"/>
    <property type="molecule type" value="Genomic_DNA"/>
</dbReference>
<dbReference type="GO" id="GO:0019154">
    <property type="term" value="F:glycolate dehydrogenase activity"/>
    <property type="evidence" value="ECO:0007669"/>
    <property type="project" value="UniProtKB-EC"/>
</dbReference>
<evidence type="ECO:0000256" key="5">
    <source>
        <dbReference type="ARBA" id="ARBA00023014"/>
    </source>
</evidence>
<evidence type="ECO:0000256" key="3">
    <source>
        <dbReference type="ARBA" id="ARBA00022737"/>
    </source>
</evidence>
<dbReference type="PANTHER" id="PTHR32479:SF17">
    <property type="entry name" value="GLYCOLATE OXIDASE IRON-SULFUR SUBUNIT"/>
    <property type="match status" value="1"/>
</dbReference>
<feature type="compositionally biased region" description="Basic residues" evidence="6">
    <location>
        <begin position="469"/>
        <end position="479"/>
    </location>
</feature>
<name>A0ABV6ICX3_9BURK</name>
<keyword evidence="5" id="KW-0411">Iron-sulfur</keyword>